<dbReference type="Proteomes" id="UP000327000">
    <property type="component" value="Unassembled WGS sequence"/>
</dbReference>
<sequence>MTRLCGSRPVPAPPVGGRTHERLDAAQISVRRRSVPYGLQWFQPGGVQVISTETELVPFGARALSPCHVVPIDTTAFSYDVDRQVNVTADSRLWAETPMAASSTATNNDTSPGNPPDEGADPYAFPEIDPRIVPTSNRLALARPAAE</sequence>
<dbReference type="AlphaFoldDB" id="A0A5N5W6J0"/>
<evidence type="ECO:0000313" key="3">
    <source>
        <dbReference type="Proteomes" id="UP000327000"/>
    </source>
</evidence>
<reference evidence="2 3" key="1">
    <citation type="journal article" date="2019" name="Microb. Cell Fact.">
        <title>Exploring novel herbicidin analogues by transcriptional regulator overexpression and MS/MS molecular networking.</title>
        <authorList>
            <person name="Shi Y."/>
            <person name="Gu R."/>
            <person name="Li Y."/>
            <person name="Wang X."/>
            <person name="Ren W."/>
            <person name="Li X."/>
            <person name="Wang L."/>
            <person name="Xie Y."/>
            <person name="Hong B."/>
        </authorList>
    </citation>
    <scope>NUCLEOTIDE SEQUENCE [LARGE SCALE GENOMIC DNA]</scope>
    <source>
        <strain evidence="2 3">US-43</strain>
    </source>
</reference>
<comment type="caution">
    <text evidence="2">The sequence shown here is derived from an EMBL/GenBank/DDBJ whole genome shotgun (WGS) entry which is preliminary data.</text>
</comment>
<protein>
    <submittedName>
        <fullName evidence="2">Putative ATP-grasp-modified RiPP</fullName>
    </submittedName>
</protein>
<name>A0A5N5W6J0_STRMB</name>
<gene>
    <name evidence="2" type="primary">tgmA</name>
    <name evidence="2" type="ORF">FRZ00_17130</name>
</gene>
<dbReference type="NCBIfam" id="TIGR04186">
    <property type="entry name" value="GRASP_targ"/>
    <property type="match status" value="1"/>
</dbReference>
<dbReference type="InterPro" id="IPR026496">
    <property type="entry name" value="GRASP_targ"/>
</dbReference>
<feature type="compositionally biased region" description="Polar residues" evidence="1">
    <location>
        <begin position="100"/>
        <end position="112"/>
    </location>
</feature>
<keyword evidence="3" id="KW-1185">Reference proteome</keyword>
<organism evidence="2 3">
    <name type="scientific">Streptomyces mobaraensis</name>
    <name type="common">Streptoverticillium mobaraense</name>
    <dbReference type="NCBI Taxonomy" id="35621"/>
    <lineage>
        <taxon>Bacteria</taxon>
        <taxon>Bacillati</taxon>
        <taxon>Actinomycetota</taxon>
        <taxon>Actinomycetes</taxon>
        <taxon>Kitasatosporales</taxon>
        <taxon>Streptomycetaceae</taxon>
        <taxon>Streptomyces</taxon>
    </lineage>
</organism>
<feature type="region of interest" description="Disordered" evidence="1">
    <location>
        <begin position="98"/>
        <end position="131"/>
    </location>
</feature>
<evidence type="ECO:0000313" key="2">
    <source>
        <dbReference type="EMBL" id="KAB7843683.1"/>
    </source>
</evidence>
<evidence type="ECO:0000256" key="1">
    <source>
        <dbReference type="SAM" id="MobiDB-lite"/>
    </source>
</evidence>
<dbReference type="OrthoDB" id="4316815at2"/>
<accession>A0A5N5W6J0</accession>
<dbReference type="EMBL" id="VOKX01000032">
    <property type="protein sequence ID" value="KAB7843683.1"/>
    <property type="molecule type" value="Genomic_DNA"/>
</dbReference>
<proteinExistence type="predicted"/>